<dbReference type="InterPro" id="IPR000064">
    <property type="entry name" value="NLP_P60_dom"/>
</dbReference>
<keyword evidence="4" id="KW-0378">Hydrolase</keyword>
<proteinExistence type="inferred from homology"/>
<dbReference type="GO" id="GO:0008234">
    <property type="term" value="F:cysteine-type peptidase activity"/>
    <property type="evidence" value="ECO:0007669"/>
    <property type="project" value="UniProtKB-KW"/>
</dbReference>
<dbReference type="GO" id="GO:0006508">
    <property type="term" value="P:proteolysis"/>
    <property type="evidence" value="ECO:0007669"/>
    <property type="project" value="UniProtKB-KW"/>
</dbReference>
<keyword evidence="2" id="KW-0645">Protease</keyword>
<dbReference type="Gene3D" id="3.90.1720.10">
    <property type="entry name" value="endopeptidase domain like (from Nostoc punctiforme)"/>
    <property type="match status" value="1"/>
</dbReference>
<keyword evidence="5" id="KW-0788">Thiol protease</keyword>
<feature type="domain" description="NlpC/P60" evidence="7">
    <location>
        <begin position="41"/>
        <end position="162"/>
    </location>
</feature>
<evidence type="ECO:0000313" key="8">
    <source>
        <dbReference type="EMBL" id="PWG63112.1"/>
    </source>
</evidence>
<dbReference type="PANTHER" id="PTHR47360">
    <property type="entry name" value="MUREIN DD-ENDOPEPTIDASE MEPS/MUREIN LD-CARBOXYPEPTIDASE"/>
    <property type="match status" value="1"/>
</dbReference>
<evidence type="ECO:0000313" key="9">
    <source>
        <dbReference type="Proteomes" id="UP000245474"/>
    </source>
</evidence>
<accession>A0A2U2N210</accession>
<evidence type="ECO:0000256" key="4">
    <source>
        <dbReference type="ARBA" id="ARBA00022801"/>
    </source>
</evidence>
<dbReference type="PANTHER" id="PTHR47360:SF1">
    <property type="entry name" value="ENDOPEPTIDASE NLPC-RELATED"/>
    <property type="match status" value="1"/>
</dbReference>
<name>A0A2U2N210_9GAMM</name>
<feature type="chain" id="PRO_5015626717" description="NlpC/P60 domain-containing protein" evidence="6">
    <location>
        <begin position="26"/>
        <end position="167"/>
    </location>
</feature>
<comment type="caution">
    <text evidence="8">The sequence shown here is derived from an EMBL/GenBank/DDBJ whole genome shotgun (WGS) entry which is preliminary data.</text>
</comment>
<evidence type="ECO:0000256" key="5">
    <source>
        <dbReference type="ARBA" id="ARBA00022807"/>
    </source>
</evidence>
<evidence type="ECO:0000256" key="1">
    <source>
        <dbReference type="ARBA" id="ARBA00007074"/>
    </source>
</evidence>
<evidence type="ECO:0000259" key="7">
    <source>
        <dbReference type="PROSITE" id="PS51935"/>
    </source>
</evidence>
<keyword evidence="3 6" id="KW-0732">Signal</keyword>
<organism evidence="8 9">
    <name type="scientific">Sediminicurvatus halobius</name>
    <dbReference type="NCBI Taxonomy" id="2182432"/>
    <lineage>
        <taxon>Bacteria</taxon>
        <taxon>Pseudomonadati</taxon>
        <taxon>Pseudomonadota</taxon>
        <taxon>Gammaproteobacteria</taxon>
        <taxon>Chromatiales</taxon>
        <taxon>Ectothiorhodospiraceae</taxon>
        <taxon>Sediminicurvatus</taxon>
    </lineage>
</organism>
<dbReference type="PROSITE" id="PS51257">
    <property type="entry name" value="PROKAR_LIPOPROTEIN"/>
    <property type="match status" value="1"/>
</dbReference>
<dbReference type="InterPro" id="IPR038765">
    <property type="entry name" value="Papain-like_cys_pep_sf"/>
</dbReference>
<evidence type="ECO:0000256" key="2">
    <source>
        <dbReference type="ARBA" id="ARBA00022670"/>
    </source>
</evidence>
<dbReference type="SUPFAM" id="SSF54001">
    <property type="entry name" value="Cysteine proteinases"/>
    <property type="match status" value="1"/>
</dbReference>
<dbReference type="Proteomes" id="UP000245474">
    <property type="component" value="Unassembled WGS sequence"/>
</dbReference>
<feature type="signal peptide" evidence="6">
    <location>
        <begin position="1"/>
        <end position="25"/>
    </location>
</feature>
<dbReference type="AlphaFoldDB" id="A0A2U2N210"/>
<dbReference type="OrthoDB" id="9807055at2"/>
<dbReference type="RefSeq" id="WP_109678611.1">
    <property type="nucleotide sequence ID" value="NZ_CP086615.1"/>
</dbReference>
<sequence>MRVILAISVTLLLLAGCASTPPERAETPSPAVEPQTGEAAGDLVAVLEEQHRRWRGTPYRYGGRSPAGIDCSGFVQVTFSERLARSLPRTTRQQARRGEPVAAAALRAGDLVFFRTGGGKLHVGIYVEGGHFLHASTSRGVTLSRLDNPYWSRHYWQARRILTPART</sequence>
<gene>
    <name evidence="8" type="ORF">DEM34_09680</name>
</gene>
<evidence type="ECO:0000256" key="3">
    <source>
        <dbReference type="ARBA" id="ARBA00022729"/>
    </source>
</evidence>
<protein>
    <recommendedName>
        <fullName evidence="7">NlpC/P60 domain-containing protein</fullName>
    </recommendedName>
</protein>
<dbReference type="PROSITE" id="PS51935">
    <property type="entry name" value="NLPC_P60"/>
    <property type="match status" value="1"/>
</dbReference>
<dbReference type="EMBL" id="QFFI01000013">
    <property type="protein sequence ID" value="PWG63112.1"/>
    <property type="molecule type" value="Genomic_DNA"/>
</dbReference>
<dbReference type="Pfam" id="PF00877">
    <property type="entry name" value="NLPC_P60"/>
    <property type="match status" value="1"/>
</dbReference>
<reference evidence="8 9" key="1">
    <citation type="submission" date="2018-05" db="EMBL/GenBank/DDBJ databases">
        <title>Spiribacter halobius sp. nov., a moderately halophilic bacterium isolated from marine solar saltern.</title>
        <authorList>
            <person name="Zheng W.-S."/>
            <person name="Lu D.-C."/>
            <person name="Du Z.-J."/>
        </authorList>
    </citation>
    <scope>NUCLEOTIDE SEQUENCE [LARGE SCALE GENOMIC DNA]</scope>
    <source>
        <strain evidence="8 9">E85</strain>
    </source>
</reference>
<evidence type="ECO:0000256" key="6">
    <source>
        <dbReference type="SAM" id="SignalP"/>
    </source>
</evidence>
<keyword evidence="9" id="KW-1185">Reference proteome</keyword>
<dbReference type="InterPro" id="IPR052062">
    <property type="entry name" value="Murein_DD/LD_carboxypeptidase"/>
</dbReference>
<comment type="similarity">
    <text evidence="1">Belongs to the peptidase C40 family.</text>
</comment>